<proteinExistence type="inferred from homology"/>
<keyword evidence="9" id="KW-1185">Reference proteome</keyword>
<keyword evidence="5" id="KW-0227">DNA damage</keyword>
<feature type="domain" description="MMS19 N-terminal" evidence="7">
    <location>
        <begin position="50"/>
        <end position="314"/>
    </location>
</feature>
<comment type="subcellular location">
    <subcellularLocation>
        <location evidence="1 5">Nucleus</location>
    </subcellularLocation>
</comment>
<dbReference type="PANTHER" id="PTHR12891:SF0">
    <property type="entry name" value="MMS19 NUCLEOTIDE EXCISION REPAIR PROTEIN HOMOLOG"/>
    <property type="match status" value="1"/>
</dbReference>
<dbReference type="InterPro" id="IPR024687">
    <property type="entry name" value="MMS19_C"/>
</dbReference>
<evidence type="ECO:0000259" key="7">
    <source>
        <dbReference type="Pfam" id="PF14500"/>
    </source>
</evidence>
<dbReference type="GO" id="GO:0016226">
    <property type="term" value="P:iron-sulfur cluster assembly"/>
    <property type="evidence" value="ECO:0007669"/>
    <property type="project" value="UniProtKB-UniRule"/>
</dbReference>
<dbReference type="Gene3D" id="1.25.10.10">
    <property type="entry name" value="Leucine-rich Repeat Variant"/>
    <property type="match status" value="1"/>
</dbReference>
<dbReference type="InterPro" id="IPR011989">
    <property type="entry name" value="ARM-like"/>
</dbReference>
<evidence type="ECO:0000256" key="3">
    <source>
        <dbReference type="ARBA" id="ARBA00022737"/>
    </source>
</evidence>
<dbReference type="GO" id="GO:0006281">
    <property type="term" value="P:DNA repair"/>
    <property type="evidence" value="ECO:0007669"/>
    <property type="project" value="UniProtKB-UniRule"/>
</dbReference>
<name>A0AAV5RT37_MAUHU</name>
<dbReference type="GO" id="GO:0005634">
    <property type="term" value="C:nucleus"/>
    <property type="evidence" value="ECO:0007669"/>
    <property type="project" value="UniProtKB-SubCell"/>
</dbReference>
<dbReference type="Proteomes" id="UP001377567">
    <property type="component" value="Unassembled WGS sequence"/>
</dbReference>
<dbReference type="PANTHER" id="PTHR12891">
    <property type="entry name" value="DNA REPAIR/TRANSCRIPTION PROTEIN MET18/MMS19"/>
    <property type="match status" value="1"/>
</dbReference>
<dbReference type="AlphaFoldDB" id="A0AAV5RT37"/>
<gene>
    <name evidence="8" type="ORF">DAKH74_004640</name>
</gene>
<accession>A0AAV5RT37</accession>
<protein>
    <recommendedName>
        <fullName evidence="5">MMS19 nucleotide excision repair protein</fullName>
    </recommendedName>
</protein>
<dbReference type="EMBL" id="BTGD01000001">
    <property type="protein sequence ID" value="GMM53848.1"/>
    <property type="molecule type" value="Genomic_DNA"/>
</dbReference>
<evidence type="ECO:0000256" key="1">
    <source>
        <dbReference type="ARBA" id="ARBA00004123"/>
    </source>
</evidence>
<dbReference type="GO" id="GO:0097361">
    <property type="term" value="C:cytosolic [4Fe-4S] assembly targeting complex"/>
    <property type="evidence" value="ECO:0007669"/>
    <property type="project" value="UniProtKB-UniRule"/>
</dbReference>
<feature type="domain" description="MMS19 C-terminal" evidence="6">
    <location>
        <begin position="581"/>
        <end position="993"/>
    </location>
</feature>
<evidence type="ECO:0000256" key="2">
    <source>
        <dbReference type="ARBA" id="ARBA00009340"/>
    </source>
</evidence>
<comment type="similarity">
    <text evidence="2 5">Belongs to the MET18/MMS19 family.</text>
</comment>
<sequence>MSDATAEINELVVSFIANVRVNDERSNEIAGRFTDLIANKKVKLLQLILALKDRFLSEDDQERADALACLSAVLCSLKPEQLLKNDVSVIFNFYMSKLDDEALLQQCLRGLNALVSMKYAAIDETAKLLTFLKDNYTSSNHLAAVRYIPFCILDAVQKKWIDQLSDNKNFGTLYIESYIKVASGEKDPRNLLLSFSLNKVITTKLRNFAAAHYSHQLFDILFSYFPITFKPPKDDAYKISNADLKLALRQALSASDIFAADALGNLIDKLAATSPAIKNDTLLTLLACLDTFGGKPCVEYWLPMWNALKFEIMHSSDGSENSYMDPIAKDEPQNLSHNQSNYRLSLDVLRSVAKQLVGLDKAIFVTYATHIIEELKPNFQYTKDLRQSCGVLAAIGSANLVAFNEIIDQTLPLFLENTSEISKLKLMLLNLSFFLDSYITLCKGLQGNESELNTFIKENHLNDQKDEILMILGMALTSNSKIEVTVRTLSVIQFTKLIKMQGYLTREEVALIIQYLTETILTDTNKNIYYACLEGLKVISETYEDLVYDVCLKQLLDLLPNRFNELVLYHKDEEIIQIDIVLKVILDFTTSRHTLIKESIVALIRKLLDVYNTGDDEAVDYCFVLLSTIYSLFDNNIVMMDIEDVTNIKKISESDIFTILNNDSESNAILLDDQNLSLISNLLYFLNAKSKREIHQEELIRYNNLFIDEYHVISQSSRLVLPWVKVLEALDKDASFAELHKVMDSAVTLVRNSSTTQMSSFEKLGYMELITTLVNKWFNGPEENIVIEKYVDWSNHTTVNLEMIAWIAKGLIMKNSPVSEVIVSKFLELLNDTEYGVVSSKLFELFVVDISSLGKIKGITWNNNVKMLYKQKFFNDVFQKLVASYGQPNLSLDIKCNYLTALSLILKHTPNKLVEQFMNDLLPMLLQALEMPNTEVRISALDTLKDTTEKFSLLITENIDTLLHLLLKLVVPGSEYNNVTVRLLALQLIGLLANAVPLNYLQPYKQEVINSLLATLSDKKRVVRKQCIDTRQIYFELGQVPFE</sequence>
<evidence type="ECO:0000259" key="6">
    <source>
        <dbReference type="Pfam" id="PF12460"/>
    </source>
</evidence>
<evidence type="ECO:0000313" key="9">
    <source>
        <dbReference type="Proteomes" id="UP001377567"/>
    </source>
</evidence>
<organism evidence="8 9">
    <name type="scientific">Maudiozyma humilis</name>
    <name type="common">Sour dough yeast</name>
    <name type="synonym">Kazachstania humilis</name>
    <dbReference type="NCBI Taxonomy" id="51915"/>
    <lineage>
        <taxon>Eukaryota</taxon>
        <taxon>Fungi</taxon>
        <taxon>Dikarya</taxon>
        <taxon>Ascomycota</taxon>
        <taxon>Saccharomycotina</taxon>
        <taxon>Saccharomycetes</taxon>
        <taxon>Saccharomycetales</taxon>
        <taxon>Saccharomycetaceae</taxon>
        <taxon>Maudiozyma</taxon>
    </lineage>
</organism>
<dbReference type="GO" id="GO:0051604">
    <property type="term" value="P:protein maturation"/>
    <property type="evidence" value="ECO:0007669"/>
    <property type="project" value="UniProtKB-UniRule"/>
</dbReference>
<keyword evidence="4 5" id="KW-0539">Nucleus</keyword>
<evidence type="ECO:0000313" key="8">
    <source>
        <dbReference type="EMBL" id="GMM53848.1"/>
    </source>
</evidence>
<dbReference type="InterPro" id="IPR016024">
    <property type="entry name" value="ARM-type_fold"/>
</dbReference>
<evidence type="ECO:0000256" key="4">
    <source>
        <dbReference type="ARBA" id="ARBA00023242"/>
    </source>
</evidence>
<keyword evidence="3" id="KW-0677">Repeat</keyword>
<reference evidence="8 9" key="1">
    <citation type="journal article" date="2023" name="Elife">
        <title>Identification of key yeast species and microbe-microbe interactions impacting larval growth of Drosophila in the wild.</title>
        <authorList>
            <person name="Mure A."/>
            <person name="Sugiura Y."/>
            <person name="Maeda R."/>
            <person name="Honda K."/>
            <person name="Sakurai N."/>
            <person name="Takahashi Y."/>
            <person name="Watada M."/>
            <person name="Katoh T."/>
            <person name="Gotoh A."/>
            <person name="Gotoh Y."/>
            <person name="Taniguchi I."/>
            <person name="Nakamura K."/>
            <person name="Hayashi T."/>
            <person name="Katayama T."/>
            <person name="Uemura T."/>
            <person name="Hattori Y."/>
        </authorList>
    </citation>
    <scope>NUCLEOTIDE SEQUENCE [LARGE SCALE GENOMIC DNA]</scope>
    <source>
        <strain evidence="8 9">KH-74</strain>
    </source>
</reference>
<dbReference type="InterPro" id="IPR029240">
    <property type="entry name" value="MMS19_N"/>
</dbReference>
<dbReference type="InterPro" id="IPR039920">
    <property type="entry name" value="MMS19"/>
</dbReference>
<dbReference type="Pfam" id="PF12460">
    <property type="entry name" value="MMS19_C"/>
    <property type="match status" value="1"/>
</dbReference>
<dbReference type="SUPFAM" id="SSF48371">
    <property type="entry name" value="ARM repeat"/>
    <property type="match status" value="1"/>
</dbReference>
<evidence type="ECO:0000256" key="5">
    <source>
        <dbReference type="RuleBase" id="RU367072"/>
    </source>
</evidence>
<comment type="caution">
    <text evidence="8">The sequence shown here is derived from an EMBL/GenBank/DDBJ whole genome shotgun (WGS) entry which is preliminary data.</text>
</comment>
<keyword evidence="5" id="KW-0234">DNA repair</keyword>
<comment type="function">
    <text evidence="5">Key component of the cytosolic iron-sulfur protein assembly (CIA) complex, a multiprotein complex that mediates the incorporation of iron-sulfur cluster into apoproteins specifically involved in DNA metabolism and genomic integrity. In the CIA complex, MMS19 acts as an adapter between early-acting CIA components and a subset of cellular target iron-sulfur proteins.</text>
</comment>
<dbReference type="Pfam" id="PF14500">
    <property type="entry name" value="MMS19_N"/>
    <property type="match status" value="1"/>
</dbReference>